<dbReference type="Proteomes" id="UP000298138">
    <property type="component" value="Unassembled WGS sequence"/>
</dbReference>
<protein>
    <recommendedName>
        <fullName evidence="3">Tubulin-specific chaperone A</fullName>
    </recommendedName>
</protein>
<dbReference type="PANTHER" id="PTHR21500:SF0">
    <property type="entry name" value="TUBULIN-SPECIFIC CHAPERONE A"/>
    <property type="match status" value="1"/>
</dbReference>
<comment type="subunit">
    <text evidence="3">Supercomplex made of cofactors A to E. Cofactors A and D function by capturing and stabilizing tubulin in a quasi-native conformation. Cofactor E binds to the cofactor D-tubulin complex; interaction with cofactor C then causes the release of tubulin polypeptides that are committed to the native state.</text>
</comment>
<dbReference type="InterPro" id="IPR004226">
    <property type="entry name" value="TBCA"/>
</dbReference>
<keyword evidence="5" id="KW-1185">Reference proteome</keyword>
<evidence type="ECO:0000256" key="3">
    <source>
        <dbReference type="RuleBase" id="RU364030"/>
    </source>
</evidence>
<proteinExistence type="inferred from homology"/>
<keyword evidence="3" id="KW-0963">Cytoplasm</keyword>
<dbReference type="PANTHER" id="PTHR21500">
    <property type="entry name" value="TUBULIN-SPECIFIC CHAPERONE A"/>
    <property type="match status" value="1"/>
</dbReference>
<evidence type="ECO:0000256" key="2">
    <source>
        <dbReference type="ARBA" id="ARBA00023186"/>
    </source>
</evidence>
<keyword evidence="2 3" id="KW-0143">Chaperone</keyword>
<keyword evidence="3" id="KW-0493">Microtubule</keyword>
<dbReference type="AlphaFoldDB" id="A0A4V3SJV7"/>
<dbReference type="InParanoid" id="A0A4V3SJV7"/>
<dbReference type="OrthoDB" id="296187at2759"/>
<evidence type="ECO:0000313" key="4">
    <source>
        <dbReference type="EMBL" id="TGZ85465.1"/>
    </source>
</evidence>
<dbReference type="STRING" id="341454.A0A4V3SJV7"/>
<evidence type="ECO:0000256" key="1">
    <source>
        <dbReference type="ARBA" id="ARBA00006806"/>
    </source>
</evidence>
<dbReference type="EMBL" id="ML220112">
    <property type="protein sequence ID" value="TGZ85465.1"/>
    <property type="molecule type" value="Genomic_DNA"/>
</dbReference>
<dbReference type="GO" id="GO:0005874">
    <property type="term" value="C:microtubule"/>
    <property type="evidence" value="ECO:0007669"/>
    <property type="project" value="UniProtKB-KW"/>
</dbReference>
<dbReference type="GO" id="GO:0007021">
    <property type="term" value="P:tubulin complex assembly"/>
    <property type="evidence" value="ECO:0007669"/>
    <property type="project" value="UniProtKB-UniRule"/>
</dbReference>
<sequence length="111" mass="12278">MAPPTGLNIKTSSVIRLVKEEKSYHNELVLQTSLLTRLESGEEIEGYDIKQQKTVVEQTKEVIPQVRQKLKVAVEQLEYAIDAAPESESAESIEKAKSAVAEGKQVLKTAL</sequence>
<reference evidence="4 5" key="1">
    <citation type="submission" date="2019-04" db="EMBL/GenBank/DDBJ databases">
        <title>Comparative genomics and transcriptomics to analyze fruiting body development in filamentous ascomycetes.</title>
        <authorList>
            <consortium name="DOE Joint Genome Institute"/>
            <person name="Lutkenhaus R."/>
            <person name="Traeger S."/>
            <person name="Breuer J."/>
            <person name="Kuo A."/>
            <person name="Lipzen A."/>
            <person name="Pangilinan J."/>
            <person name="Dilworth D."/>
            <person name="Sandor L."/>
            <person name="Poggeler S."/>
            <person name="Barry K."/>
            <person name="Grigoriev I.V."/>
            <person name="Nowrousian M."/>
        </authorList>
    </citation>
    <scope>NUCLEOTIDE SEQUENCE [LARGE SCALE GENOMIC DNA]</scope>
    <source>
        <strain evidence="4 5">CBS 389.68</strain>
    </source>
</reference>
<dbReference type="SUPFAM" id="SSF46988">
    <property type="entry name" value="Tubulin chaperone cofactor A"/>
    <property type="match status" value="1"/>
</dbReference>
<accession>A0A4V3SJV7</accession>
<gene>
    <name evidence="4" type="ORF">EX30DRAFT_368549</name>
</gene>
<dbReference type="Gene3D" id="1.20.58.90">
    <property type="match status" value="1"/>
</dbReference>
<keyword evidence="3" id="KW-0206">Cytoskeleton</keyword>
<organism evidence="4 5">
    <name type="scientific">Ascodesmis nigricans</name>
    <dbReference type="NCBI Taxonomy" id="341454"/>
    <lineage>
        <taxon>Eukaryota</taxon>
        <taxon>Fungi</taxon>
        <taxon>Dikarya</taxon>
        <taxon>Ascomycota</taxon>
        <taxon>Pezizomycotina</taxon>
        <taxon>Pezizomycetes</taxon>
        <taxon>Pezizales</taxon>
        <taxon>Ascodesmidaceae</taxon>
        <taxon>Ascodesmis</taxon>
    </lineage>
</organism>
<dbReference type="GO" id="GO:0007023">
    <property type="term" value="P:post-chaperonin tubulin folding pathway"/>
    <property type="evidence" value="ECO:0007669"/>
    <property type="project" value="UniProtKB-UniRule"/>
</dbReference>
<comment type="subcellular location">
    <subcellularLocation>
        <location evidence="3">Cytoplasm</location>
        <location evidence="3">Cytoskeleton</location>
    </subcellularLocation>
</comment>
<comment type="similarity">
    <text evidence="1 3">Belongs to the TBCA family.</text>
</comment>
<dbReference type="InterPro" id="IPR036126">
    <property type="entry name" value="TBCA_sf"/>
</dbReference>
<dbReference type="FunCoup" id="A0A4V3SJV7">
    <property type="interactions" value="661"/>
</dbReference>
<dbReference type="Pfam" id="PF02970">
    <property type="entry name" value="TBCA"/>
    <property type="match status" value="1"/>
</dbReference>
<name>A0A4V3SJV7_9PEZI</name>
<evidence type="ECO:0000313" key="5">
    <source>
        <dbReference type="Proteomes" id="UP000298138"/>
    </source>
</evidence>
<dbReference type="GO" id="GO:0048487">
    <property type="term" value="F:beta-tubulin binding"/>
    <property type="evidence" value="ECO:0007669"/>
    <property type="project" value="InterPro"/>
</dbReference>
<dbReference type="GO" id="GO:0005829">
    <property type="term" value="C:cytosol"/>
    <property type="evidence" value="ECO:0007669"/>
    <property type="project" value="TreeGrafter"/>
</dbReference>